<feature type="active site" description="Tele-phosphohistidine intermediate" evidence="1">
    <location>
        <position position="35"/>
    </location>
</feature>
<evidence type="ECO:0000313" key="4">
    <source>
        <dbReference type="EMBL" id="TDC54558.1"/>
    </source>
</evidence>
<keyword evidence="5" id="KW-1185">Reference proteome</keyword>
<dbReference type="OrthoDB" id="4697614at2"/>
<protein>
    <submittedName>
        <fullName evidence="4">Histidine phosphatase family protein</fullName>
    </submittedName>
</protein>
<comment type="caution">
    <text evidence="4">The sequence shown here is derived from an EMBL/GenBank/DDBJ whole genome shotgun (WGS) entry which is preliminary data.</text>
</comment>
<proteinExistence type="predicted"/>
<sequence length="236" mass="25464">MEGLSDHRAAGRGERRTGPALRRRGVSRRIVLWRHGRTEWNASGRFQGQTDVALDDLGREQAQEAASRLAALAPNLLVSSDLQRAQDTCAPLAGILGLDVDLDARLRETFAGEWQGCTTPEIASRWPDEFKAWRGGDPLLRVGGGETRQEVAERMFAAVTDAAARLPEDGLAVLTSHGGSSRLGIAALIGLPLHRFTNVGGLSNCSWSMLREGDDGWILVEHNAGTLPTPVVIEEG</sequence>
<feature type="binding site" evidence="2">
    <location>
        <position position="84"/>
    </location>
    <ligand>
        <name>substrate</name>
    </ligand>
</feature>
<feature type="region of interest" description="Disordered" evidence="3">
    <location>
        <begin position="1"/>
        <end position="20"/>
    </location>
</feature>
<dbReference type="SUPFAM" id="SSF53254">
    <property type="entry name" value="Phosphoglycerate mutase-like"/>
    <property type="match status" value="1"/>
</dbReference>
<dbReference type="SMART" id="SM00855">
    <property type="entry name" value="PGAM"/>
    <property type="match status" value="1"/>
</dbReference>
<feature type="active site" description="Proton donor/acceptor" evidence="1">
    <location>
        <position position="108"/>
    </location>
</feature>
<dbReference type="PANTHER" id="PTHR48100">
    <property type="entry name" value="BROAD-SPECIFICITY PHOSPHATASE YOR283W-RELATED"/>
    <property type="match status" value="1"/>
</dbReference>
<dbReference type="InterPro" id="IPR050275">
    <property type="entry name" value="PGM_Phosphatase"/>
</dbReference>
<evidence type="ECO:0000256" key="3">
    <source>
        <dbReference type="SAM" id="MobiDB-lite"/>
    </source>
</evidence>
<organism evidence="4 5">
    <name type="scientific">Jiangella ureilytica</name>
    <dbReference type="NCBI Taxonomy" id="2530374"/>
    <lineage>
        <taxon>Bacteria</taxon>
        <taxon>Bacillati</taxon>
        <taxon>Actinomycetota</taxon>
        <taxon>Actinomycetes</taxon>
        <taxon>Jiangellales</taxon>
        <taxon>Jiangellaceae</taxon>
        <taxon>Jiangella</taxon>
    </lineage>
</organism>
<evidence type="ECO:0000313" key="5">
    <source>
        <dbReference type="Proteomes" id="UP000295621"/>
    </source>
</evidence>
<dbReference type="InterPro" id="IPR013078">
    <property type="entry name" value="His_Pase_superF_clade-1"/>
</dbReference>
<gene>
    <name evidence="4" type="ORF">E1212_02050</name>
</gene>
<dbReference type="Pfam" id="PF00300">
    <property type="entry name" value="His_Phos_1"/>
    <property type="match status" value="1"/>
</dbReference>
<dbReference type="InterPro" id="IPR029033">
    <property type="entry name" value="His_PPase_superfam"/>
</dbReference>
<dbReference type="Proteomes" id="UP000295621">
    <property type="component" value="Unassembled WGS sequence"/>
</dbReference>
<dbReference type="PANTHER" id="PTHR48100:SF62">
    <property type="entry name" value="GLUCOSYL-3-PHOSPHOGLYCERATE PHOSPHATASE"/>
    <property type="match status" value="1"/>
</dbReference>
<dbReference type="AlphaFoldDB" id="A0A4R4RWJ2"/>
<dbReference type="GO" id="GO:0005737">
    <property type="term" value="C:cytoplasm"/>
    <property type="evidence" value="ECO:0007669"/>
    <property type="project" value="TreeGrafter"/>
</dbReference>
<accession>A0A4R4RWJ2</accession>
<dbReference type="Gene3D" id="3.40.50.1240">
    <property type="entry name" value="Phosphoglycerate mutase-like"/>
    <property type="match status" value="1"/>
</dbReference>
<dbReference type="EMBL" id="SMKL01000003">
    <property type="protein sequence ID" value="TDC54558.1"/>
    <property type="molecule type" value="Genomic_DNA"/>
</dbReference>
<dbReference type="CDD" id="cd07067">
    <property type="entry name" value="HP_PGM_like"/>
    <property type="match status" value="1"/>
</dbReference>
<dbReference type="GO" id="GO:0016791">
    <property type="term" value="F:phosphatase activity"/>
    <property type="evidence" value="ECO:0007669"/>
    <property type="project" value="TreeGrafter"/>
</dbReference>
<name>A0A4R4RWJ2_9ACTN</name>
<evidence type="ECO:0000256" key="2">
    <source>
        <dbReference type="PIRSR" id="PIRSR613078-2"/>
    </source>
</evidence>
<feature type="binding site" evidence="2">
    <location>
        <begin position="34"/>
        <end position="41"/>
    </location>
    <ligand>
        <name>substrate</name>
    </ligand>
</feature>
<feature type="compositionally biased region" description="Basic and acidic residues" evidence="3">
    <location>
        <begin position="1"/>
        <end position="17"/>
    </location>
</feature>
<evidence type="ECO:0000256" key="1">
    <source>
        <dbReference type="PIRSR" id="PIRSR613078-1"/>
    </source>
</evidence>
<reference evidence="4 5" key="1">
    <citation type="submission" date="2019-02" db="EMBL/GenBank/DDBJ databases">
        <title>Draft genome sequences of novel Actinobacteria.</title>
        <authorList>
            <person name="Sahin N."/>
            <person name="Ay H."/>
            <person name="Saygin H."/>
        </authorList>
    </citation>
    <scope>NUCLEOTIDE SEQUENCE [LARGE SCALE GENOMIC DNA]</scope>
    <source>
        <strain evidence="4 5">KC603</strain>
    </source>
</reference>